<dbReference type="Proteomes" id="UP000726737">
    <property type="component" value="Unassembled WGS sequence"/>
</dbReference>
<feature type="region of interest" description="Disordered" evidence="5">
    <location>
        <begin position="490"/>
        <end position="509"/>
    </location>
</feature>
<feature type="compositionally biased region" description="Basic and acidic residues" evidence="5">
    <location>
        <begin position="136"/>
        <end position="148"/>
    </location>
</feature>
<evidence type="ECO:0000256" key="4">
    <source>
        <dbReference type="SAM" id="Coils"/>
    </source>
</evidence>
<keyword evidence="7" id="KW-1185">Reference proteome</keyword>
<evidence type="ECO:0000256" key="2">
    <source>
        <dbReference type="ARBA" id="ARBA00022553"/>
    </source>
</evidence>
<dbReference type="PANTHER" id="PTHR14150:SF12">
    <property type="entry name" value="U3 SMALL NUCLEOLAR RNA-ASSOCIATED PROTEIN 14 HOMOLOG A"/>
    <property type="match status" value="1"/>
</dbReference>
<comment type="caution">
    <text evidence="6">The sequence shown here is derived from an EMBL/GenBank/DDBJ whole genome shotgun (WGS) entry which is preliminary data.</text>
</comment>
<feature type="compositionally biased region" description="Basic and acidic residues" evidence="5">
    <location>
        <begin position="536"/>
        <end position="550"/>
    </location>
</feature>
<name>A0A9P6Q832_9FUNG</name>
<evidence type="ECO:0000256" key="3">
    <source>
        <dbReference type="ARBA" id="ARBA00023242"/>
    </source>
</evidence>
<dbReference type="PANTHER" id="PTHR14150">
    <property type="entry name" value="U3 SMALL NUCLEOLAR RNA-ASSOCIATED PROTEIN 14"/>
    <property type="match status" value="1"/>
</dbReference>
<dbReference type="OrthoDB" id="277439at2759"/>
<dbReference type="InterPro" id="IPR006709">
    <property type="entry name" value="SSU_processome_Utp14"/>
</dbReference>
<keyword evidence="2" id="KW-0597">Phosphoprotein</keyword>
<feature type="compositionally biased region" description="Polar residues" evidence="5">
    <location>
        <begin position="781"/>
        <end position="791"/>
    </location>
</feature>
<reference evidence="6" key="1">
    <citation type="journal article" date="2020" name="Fungal Divers.">
        <title>Resolving the Mortierellaceae phylogeny through synthesis of multi-gene phylogenetics and phylogenomics.</title>
        <authorList>
            <person name="Vandepol N."/>
            <person name="Liber J."/>
            <person name="Desiro A."/>
            <person name="Na H."/>
            <person name="Kennedy M."/>
            <person name="Barry K."/>
            <person name="Grigoriev I.V."/>
            <person name="Miller A.N."/>
            <person name="O'Donnell K."/>
            <person name="Stajich J.E."/>
            <person name="Bonito G."/>
        </authorList>
    </citation>
    <scope>NUCLEOTIDE SEQUENCE</scope>
    <source>
        <strain evidence="6">KOD948</strain>
    </source>
</reference>
<evidence type="ECO:0000313" key="6">
    <source>
        <dbReference type="EMBL" id="KAG0261524.1"/>
    </source>
</evidence>
<feature type="compositionally biased region" description="Basic and acidic residues" evidence="5">
    <location>
        <begin position="557"/>
        <end position="570"/>
    </location>
</feature>
<dbReference type="AlphaFoldDB" id="A0A9P6Q832"/>
<feature type="compositionally biased region" description="Acidic residues" evidence="5">
    <location>
        <begin position="571"/>
        <end position="591"/>
    </location>
</feature>
<comment type="subcellular location">
    <subcellularLocation>
        <location evidence="1">Nucleus</location>
        <location evidence="1">Nucleolus</location>
    </subcellularLocation>
</comment>
<evidence type="ECO:0000256" key="5">
    <source>
        <dbReference type="SAM" id="MobiDB-lite"/>
    </source>
</evidence>
<protein>
    <recommendedName>
        <fullName evidence="8">Utp14-domain-containing protein</fullName>
    </recommendedName>
</protein>
<keyword evidence="4" id="KW-0175">Coiled coil</keyword>
<dbReference type="GO" id="GO:0006364">
    <property type="term" value="P:rRNA processing"/>
    <property type="evidence" value="ECO:0007669"/>
    <property type="project" value="InterPro"/>
</dbReference>
<feature type="region of interest" description="Disordered" evidence="5">
    <location>
        <begin position="749"/>
        <end position="857"/>
    </location>
</feature>
<feature type="coiled-coil region" evidence="4">
    <location>
        <begin position="596"/>
        <end position="667"/>
    </location>
</feature>
<feature type="compositionally biased region" description="Acidic residues" evidence="5">
    <location>
        <begin position="837"/>
        <end position="848"/>
    </location>
</feature>
<dbReference type="Pfam" id="PF04615">
    <property type="entry name" value="Utp14"/>
    <property type="match status" value="1"/>
</dbReference>
<feature type="region of interest" description="Disordered" evidence="5">
    <location>
        <begin position="526"/>
        <end position="591"/>
    </location>
</feature>
<feature type="compositionally biased region" description="Basic and acidic residues" evidence="5">
    <location>
        <begin position="792"/>
        <end position="825"/>
    </location>
</feature>
<feature type="compositionally biased region" description="Basic and acidic residues" evidence="5">
    <location>
        <begin position="757"/>
        <end position="772"/>
    </location>
</feature>
<evidence type="ECO:0000256" key="1">
    <source>
        <dbReference type="ARBA" id="ARBA00004604"/>
    </source>
</evidence>
<feature type="region of interest" description="Disordered" evidence="5">
    <location>
        <begin position="1"/>
        <end position="106"/>
    </location>
</feature>
<feature type="compositionally biased region" description="Acidic residues" evidence="5">
    <location>
        <begin position="214"/>
        <end position="243"/>
    </location>
</feature>
<accession>A0A9P6Q832</accession>
<feature type="compositionally biased region" description="Gly residues" evidence="5">
    <location>
        <begin position="9"/>
        <end position="20"/>
    </location>
</feature>
<gene>
    <name evidence="6" type="ORF">BG011_000930</name>
</gene>
<evidence type="ECO:0008006" key="8">
    <source>
        <dbReference type="Google" id="ProtNLM"/>
    </source>
</evidence>
<organism evidence="6 7">
    <name type="scientific">Mortierella polycephala</name>
    <dbReference type="NCBI Taxonomy" id="41804"/>
    <lineage>
        <taxon>Eukaryota</taxon>
        <taxon>Fungi</taxon>
        <taxon>Fungi incertae sedis</taxon>
        <taxon>Mucoromycota</taxon>
        <taxon>Mortierellomycotina</taxon>
        <taxon>Mortierellomycetes</taxon>
        <taxon>Mortierellales</taxon>
        <taxon>Mortierellaceae</taxon>
        <taxon>Mortierella</taxon>
    </lineage>
</organism>
<dbReference type="EMBL" id="JAAAJA010000122">
    <property type="protein sequence ID" value="KAG0261524.1"/>
    <property type="molecule type" value="Genomic_DNA"/>
</dbReference>
<feature type="region of interest" description="Disordered" evidence="5">
    <location>
        <begin position="118"/>
        <end position="291"/>
    </location>
</feature>
<dbReference type="GO" id="GO:0032040">
    <property type="term" value="C:small-subunit processome"/>
    <property type="evidence" value="ECO:0007669"/>
    <property type="project" value="InterPro"/>
</dbReference>
<feature type="compositionally biased region" description="Polar residues" evidence="5">
    <location>
        <begin position="247"/>
        <end position="257"/>
    </location>
</feature>
<feature type="region of interest" description="Disordered" evidence="5">
    <location>
        <begin position="694"/>
        <end position="725"/>
    </location>
</feature>
<keyword evidence="3" id="KW-0539">Nucleus</keyword>
<evidence type="ECO:0000313" key="7">
    <source>
        <dbReference type="Proteomes" id="UP000726737"/>
    </source>
</evidence>
<feature type="compositionally biased region" description="Polar residues" evidence="5">
    <location>
        <begin position="21"/>
        <end position="34"/>
    </location>
</feature>
<sequence length="1012" mass="112806">MAPGRRGTRGGGGGGGGRGGSHNNNNSRKPQANNHSRKARGAAAAASSSQPNNKTVKSLANVFSVEDEEESKSARRRKQYLDEVDNYEYNVDEIEDEDDEEIDSDDAFDEADEERFENFQFLGSKGHGNKKKTKKSAAEQKGKSKKVDSDEDMMDDQDESEEEESEEEEGAEYMDISDMLNQPQEDDIVLPKKAKVPGFNDTDSEAEDFKFGDDNDDDEDDEEDEDDDEEEDEDEDMGEDDEDKGTGLTSFIDSLETTVKKRKQGDSSEATSKKPRKKLRERTEAYDESEYNLQAHRSAAAHSVTGNNKKKLEMFDLVSTIQDEVGFSSLKKNIQALESGPKKGKTVETLTAPLPKIVQDRLNRQAAYDEAKKEVSKWTPTIQKNRQAEHLAFPMNAPPIDTPSSAALASKFDASTQLEKEVQEVLVDGGMQDRKLMEFEELALNKMSTEEVEKRRAELRMMRDLMFRDELRAKRVSKIKSKLYRKIKKKERERNTLTSEEMQELDPHQAQEERLLAEQKRAQERMTLKHKNTGKWAKDQLKHGNFDPESRQAITEQIERGDRLRRKIQDVDSDEEQSGGDSEYSDFDDDDIEGVKSRAFDELAQVEEQLAKAEDAALEAKVGKGVFAMKFMQDAAKRSKLQAQVAAEEFRKEMMEEEEMLAESSEDEWKAVGKGKKKKAAKVSEPVTVLGAGGRMVFGNTAEGSSQDDKEPTKGQGKTVKMNSGGQINKVAFSAGHTTKVAGPVTVKIAGTSTSSKSEKLQAKIKKQKDGEAGSDDDVQIDTSSFLTLSKDSQKERGLHKDVKKESAENTASSRKDKKVEKTGEESTTVASSTVQDDGDSDDSDASEPEPVMVHAKTAAALSQRDLVARAFANDNVVSEFEKEKMEVMEAEKPKDVDLTLPGWGSWGGKGAKKKKNVIVRKAQPGDGVEVSKRKDAKLAHVIINEKRDKKAAAYAVTRIPHPFTTWAQYEESLRAPVGKEWNTNSTFQKMTLPRITTKLGKIIDPLTAPFK</sequence>
<feature type="compositionally biased region" description="Acidic residues" evidence="5">
    <location>
        <begin position="82"/>
        <end position="106"/>
    </location>
</feature>
<proteinExistence type="predicted"/>
<feature type="compositionally biased region" description="Acidic residues" evidence="5">
    <location>
        <begin position="149"/>
        <end position="172"/>
    </location>
</feature>